<organism evidence="3 4">
    <name type="scientific">Smittium angustum</name>
    <dbReference type="NCBI Taxonomy" id="133377"/>
    <lineage>
        <taxon>Eukaryota</taxon>
        <taxon>Fungi</taxon>
        <taxon>Fungi incertae sedis</taxon>
        <taxon>Zoopagomycota</taxon>
        <taxon>Kickxellomycotina</taxon>
        <taxon>Harpellomycetes</taxon>
        <taxon>Harpellales</taxon>
        <taxon>Legeriomycetaceae</taxon>
        <taxon>Smittium</taxon>
    </lineage>
</organism>
<keyword evidence="4" id="KW-1185">Reference proteome</keyword>
<name>A0A2U1J0P6_SMIAN</name>
<evidence type="ECO:0000256" key="1">
    <source>
        <dbReference type="ARBA" id="ARBA00022898"/>
    </source>
</evidence>
<dbReference type="InterPro" id="IPR000192">
    <property type="entry name" value="Aminotrans_V_dom"/>
</dbReference>
<dbReference type="EMBL" id="MBFU01000529">
    <property type="protein sequence ID" value="PVZ98618.1"/>
    <property type="molecule type" value="Genomic_DNA"/>
</dbReference>
<proteinExistence type="predicted"/>
<dbReference type="Proteomes" id="UP000245591">
    <property type="component" value="Unassembled WGS sequence"/>
</dbReference>
<dbReference type="PANTHER" id="PTHR43092">
    <property type="entry name" value="L-CYSTEINE DESULFHYDRASE"/>
    <property type="match status" value="1"/>
</dbReference>
<evidence type="ECO:0000259" key="2">
    <source>
        <dbReference type="Pfam" id="PF00266"/>
    </source>
</evidence>
<dbReference type="SUPFAM" id="SSF53383">
    <property type="entry name" value="PLP-dependent transferases"/>
    <property type="match status" value="1"/>
</dbReference>
<evidence type="ECO:0000313" key="4">
    <source>
        <dbReference type="Proteomes" id="UP000245591"/>
    </source>
</evidence>
<comment type="caution">
    <text evidence="3">The sequence shown here is derived from an EMBL/GenBank/DDBJ whole genome shotgun (WGS) entry which is preliminary data.</text>
</comment>
<dbReference type="InterPro" id="IPR015421">
    <property type="entry name" value="PyrdxlP-dep_Trfase_major"/>
</dbReference>
<protein>
    <recommendedName>
        <fullName evidence="2">Aminotransferase class V domain-containing protein</fullName>
    </recommendedName>
</protein>
<keyword evidence="1" id="KW-0663">Pyridoxal phosphate</keyword>
<dbReference type="Gene3D" id="3.40.640.10">
    <property type="entry name" value="Type I PLP-dependent aspartate aminotransferase-like (Major domain)"/>
    <property type="match status" value="1"/>
</dbReference>
<dbReference type="PANTHER" id="PTHR43092:SF2">
    <property type="entry name" value="HERCYNYLCYSTEINE SULFOXIDE LYASE"/>
    <property type="match status" value="1"/>
</dbReference>
<dbReference type="AlphaFoldDB" id="A0A2U1J0P6"/>
<accession>A0A2U1J0P6</accession>
<feature type="domain" description="Aminotransferase class V" evidence="2">
    <location>
        <begin position="58"/>
        <end position="358"/>
    </location>
</feature>
<evidence type="ECO:0000313" key="3">
    <source>
        <dbReference type="EMBL" id="PVZ98618.1"/>
    </source>
</evidence>
<dbReference type="Pfam" id="PF00266">
    <property type="entry name" value="Aminotran_5"/>
    <property type="match status" value="1"/>
</dbReference>
<gene>
    <name evidence="3" type="ORF">BB558_005378</name>
</gene>
<dbReference type="InterPro" id="IPR015424">
    <property type="entry name" value="PyrdxlP-dep_Trfase"/>
</dbReference>
<sequence length="432" mass="48688">MTNSSHPKATDLHSALQAITVPELGPLPEFGPKMKEMFMLDPNYLILNHGSYGSIPKYVHEYYQYYSACSEFNPDIWMRSTAPSLYYQTLERMAKYVGCKDPKDLVFVQNTSSGLNSVLRSMEIDKNDALFRFSTSYGACSNAIQYVCDTTGALAVDVPINLPCSSDDIIESTRKTIQKVKDEHGRNIKFAMIDTISSVPGIVIPYIELSKLFKNEGAIVFIDGSHALGQMDFCVDEMDCDYFVTNPFKGFYTKRGIAIFYVAKHLQQEIQPLAIAWAYSLKTGWRNAFFTQGTSDYSAFLSVNAAVDFVEAVGGIRKVKEYCHNLAIEGKNLMESKYGMAPMTRDEKQIPNMINCKLPLQFGNPIHDKVGGRLSEVLLTKKNSSGFVYAHNGAWWIRLYAQIYLDLHDFDKFGKVLTETIEEEITAETENI</sequence>
<reference evidence="3 4" key="1">
    <citation type="journal article" date="2018" name="MBio">
        <title>Comparative Genomics Reveals the Core Gene Toolbox for the Fungus-Insect Symbiosis.</title>
        <authorList>
            <person name="Wang Y."/>
            <person name="Stata M."/>
            <person name="Wang W."/>
            <person name="Stajich J.E."/>
            <person name="White M.M."/>
            <person name="Moncalvo J.M."/>
        </authorList>
    </citation>
    <scope>NUCLEOTIDE SEQUENCE [LARGE SCALE GENOMIC DNA]</scope>
    <source>
        <strain evidence="3 4">AUS-126-30</strain>
    </source>
</reference>